<evidence type="ECO:0000259" key="7">
    <source>
        <dbReference type="Pfam" id="PF00294"/>
    </source>
</evidence>
<evidence type="ECO:0000313" key="9">
    <source>
        <dbReference type="Proteomes" id="UP001299068"/>
    </source>
</evidence>
<evidence type="ECO:0000256" key="6">
    <source>
        <dbReference type="PIRNR" id="PIRNR000535"/>
    </source>
</evidence>
<dbReference type="SUPFAM" id="SSF53613">
    <property type="entry name" value="Ribokinase-like"/>
    <property type="match status" value="1"/>
</dbReference>
<organism evidence="8 9">
    <name type="scientific">Clostridium sardiniense</name>
    <name type="common">Clostridium absonum</name>
    <dbReference type="NCBI Taxonomy" id="29369"/>
    <lineage>
        <taxon>Bacteria</taxon>
        <taxon>Bacillati</taxon>
        <taxon>Bacillota</taxon>
        <taxon>Clostridia</taxon>
        <taxon>Eubacteriales</taxon>
        <taxon>Clostridiaceae</taxon>
        <taxon>Clostridium</taxon>
    </lineage>
</organism>
<accession>A0ABS7KY89</accession>
<dbReference type="Pfam" id="PF00294">
    <property type="entry name" value="PfkB"/>
    <property type="match status" value="1"/>
</dbReference>
<dbReference type="RefSeq" id="WP_221861120.1">
    <property type="nucleotide sequence ID" value="NZ_JAIKTU010000007.1"/>
</dbReference>
<name>A0ABS7KY89_CLOSR</name>
<evidence type="ECO:0000256" key="5">
    <source>
        <dbReference type="ARBA" id="ARBA00022840"/>
    </source>
</evidence>
<dbReference type="EMBL" id="JAIKTU010000007">
    <property type="protein sequence ID" value="MBY0755774.1"/>
    <property type="molecule type" value="Genomic_DNA"/>
</dbReference>
<gene>
    <name evidence="8" type="ORF">K5V21_09935</name>
</gene>
<keyword evidence="2 6" id="KW-0808">Transferase</keyword>
<dbReference type="NCBIfam" id="TIGR03168">
    <property type="entry name" value="1-PFK"/>
    <property type="match status" value="1"/>
</dbReference>
<dbReference type="PANTHER" id="PTHR46566">
    <property type="entry name" value="1-PHOSPHOFRUCTOKINASE-RELATED"/>
    <property type="match status" value="1"/>
</dbReference>
<evidence type="ECO:0000256" key="2">
    <source>
        <dbReference type="ARBA" id="ARBA00022679"/>
    </source>
</evidence>
<evidence type="ECO:0000313" key="8">
    <source>
        <dbReference type="EMBL" id="MBY0755774.1"/>
    </source>
</evidence>
<evidence type="ECO:0000256" key="3">
    <source>
        <dbReference type="ARBA" id="ARBA00022741"/>
    </source>
</evidence>
<dbReference type="InterPro" id="IPR017583">
    <property type="entry name" value="Tagatose/fructose_Pkinase"/>
</dbReference>
<evidence type="ECO:0000256" key="1">
    <source>
        <dbReference type="ARBA" id="ARBA00005380"/>
    </source>
</evidence>
<keyword evidence="3 6" id="KW-0547">Nucleotide-binding</keyword>
<protein>
    <recommendedName>
        <fullName evidence="6">Tagatose-6-phosphate kinase</fullName>
        <ecNumber evidence="6">2.7.1.144</ecNumber>
    </recommendedName>
</protein>
<dbReference type="PIRSF" id="PIRSF000535">
    <property type="entry name" value="1PFK/6PFK/LacC"/>
    <property type="match status" value="1"/>
</dbReference>
<dbReference type="PROSITE" id="PS00584">
    <property type="entry name" value="PFKB_KINASES_2"/>
    <property type="match status" value="1"/>
</dbReference>
<comment type="similarity">
    <text evidence="1">Belongs to the carbohydrate kinase pfkB family.</text>
</comment>
<keyword evidence="5 6" id="KW-0067">ATP-binding</keyword>
<sequence>MILVLNLNASVDKKYKINNIEKGTVMRAFNVDNTAGGKGLHVANVATTLGEDALVTGFLGGYTGSFIRDKLCEMNIKNDFVSIKNTTRECLAFITEDLEQTEILEPGPELIEGELDQFLDKYRRLIKDSSIVVASGSIPKNLSTDIYKNLIEIAKESNKKFLLDTSGDLLINGIEAKPFFIKPNKDEIEYIIGRKIETTEDVLKEIDEFHKKGIEFVVVSLGKDGSIAGYRGEKYRIKVPKVKAVNPVGSGDAFVGGISVGIERGYDIEKILSFATACGTSNVLEEETGIVNIETVNQIMKEVEVLKL</sequence>
<dbReference type="InterPro" id="IPR011611">
    <property type="entry name" value="PfkB_dom"/>
</dbReference>
<evidence type="ECO:0000256" key="4">
    <source>
        <dbReference type="ARBA" id="ARBA00022777"/>
    </source>
</evidence>
<reference evidence="8 9" key="1">
    <citation type="journal article" date="2021" name="Cell Host Microbe">
        <title>in vivo commensal control of Clostridioides difficile virulence.</title>
        <authorList>
            <person name="Girinathan B.P."/>
            <person name="Dibenedetto N."/>
            <person name="Worley J.N."/>
            <person name="Peltier J."/>
            <person name="Arrieta-Ortiz M.L."/>
            <person name="Rupa Christinal Immanuel S."/>
            <person name="Lavin R."/>
            <person name="Delaney M.L."/>
            <person name="Cummins C."/>
            <person name="Hoffmann M."/>
            <person name="Luo Y."/>
            <person name="Gonzalez-Escalona N."/>
            <person name="Allard M."/>
            <person name="Onderdonk A.B."/>
            <person name="Gerber G.K."/>
            <person name="Sonenshein A.L."/>
            <person name="Baliga N."/>
            <person name="Dupuy B."/>
            <person name="Bry L."/>
        </authorList>
    </citation>
    <scope>NUCLEOTIDE SEQUENCE [LARGE SCALE GENOMIC DNA]</scope>
    <source>
        <strain evidence="8 9">DSM 599</strain>
    </source>
</reference>
<dbReference type="InterPro" id="IPR029056">
    <property type="entry name" value="Ribokinase-like"/>
</dbReference>
<dbReference type="EC" id="2.7.1.144" evidence="6"/>
<comment type="caution">
    <text evidence="8">The sequence shown here is derived from an EMBL/GenBank/DDBJ whole genome shotgun (WGS) entry which is preliminary data.</text>
</comment>
<keyword evidence="9" id="KW-1185">Reference proteome</keyword>
<dbReference type="PANTHER" id="PTHR46566:SF1">
    <property type="entry name" value="1-PHOSPHOFRUCTOKINASE"/>
    <property type="match status" value="1"/>
</dbReference>
<feature type="domain" description="Carbohydrate kinase PfkB" evidence="7">
    <location>
        <begin position="11"/>
        <end position="290"/>
    </location>
</feature>
<keyword evidence="4" id="KW-0418">Kinase</keyword>
<proteinExistence type="inferred from homology"/>
<dbReference type="Gene3D" id="3.40.1190.20">
    <property type="match status" value="1"/>
</dbReference>
<keyword evidence="6" id="KW-0423">Lactose metabolism</keyword>
<comment type="similarity">
    <text evidence="6">Belongs to the carbohydrate kinase PfkB family. LacC subfamily.</text>
</comment>
<dbReference type="Proteomes" id="UP001299068">
    <property type="component" value="Unassembled WGS sequence"/>
</dbReference>
<dbReference type="InterPro" id="IPR002173">
    <property type="entry name" value="Carboh/pur_kinase_PfkB_CS"/>
</dbReference>
<dbReference type="CDD" id="cd01164">
    <property type="entry name" value="FruK_PfkB_like"/>
    <property type="match status" value="1"/>
</dbReference>
<comment type="pathway">
    <text evidence="6">Carbohydrate metabolism; D-tagatose 6-phosphate degradation; D-glyceraldehyde 3-phosphate and glycerone phosphate from D-tagatose 6-phosphate: step 1/2.</text>
</comment>
<comment type="catalytic activity">
    <reaction evidence="6">
        <text>D-tagatofuranose 6-phosphate + ATP = D-tagatofuranose 1,6-bisphosphate + ADP + H(+)</text>
        <dbReference type="Rhea" id="RHEA:12420"/>
        <dbReference type="ChEBI" id="CHEBI:15378"/>
        <dbReference type="ChEBI" id="CHEBI:30616"/>
        <dbReference type="ChEBI" id="CHEBI:58694"/>
        <dbReference type="ChEBI" id="CHEBI:58695"/>
        <dbReference type="ChEBI" id="CHEBI:456216"/>
        <dbReference type="EC" id="2.7.1.144"/>
    </reaction>
</comment>